<sequence length="745" mass="76917">MASQVTKNYIPQIDYVSRDYTAILADLTAIAQQFNPTWTASDPTDIGVTLLETFAYLGDILSFYTDRMASEGFIGTASQRASVLQIASMLGYSPTPSSAAVTTVTITNNDSVNPVTIPAGTQLSSTTTVNGQAVQVIFETDNSLTLAASASGSVSATQGATTAETLGISNGNPSQAFKLSQTGVTINSTGSNIEVAVGNVAYTYSSSLLDNTPYDAVFTTTMDADGYTYVVFGDGVGGKIPPTTYTIQVLYRVGVGADGNIPAGSIESTPITGSYNVTVVQPSGAYGGAAAESTDSIRYNVPRALRTLRRAVSLKDYAYLALQVSGVSKASADSSVWSSVNLYISPFGASAVNSYGPFNGSGTSVITSISETAIDATPGAGYMTYYAPAGTFSSLVPLPYNTTYVTVSGAAPATYNINVPTLVTHVASDGSSITVDTTIVTFPTYYPLQSADITVFASGASTAAFDNLKSSVLSYFTDKVAPNVTLNVLPPTYVPVNLELTLHVLPSHNQSDVASQAQSALSDMVSYNNSFFADRIPPHFILNALNDIAGVDYATVEHLRRNSNEQIFAIDNWSRAANAATLNIANGHNITAGQVVRLNGVGVIDGTYTVTSVDTTSVTIQVPADTPSPTGISGITNPGFAVVSLNTTAGIQVGMGVSGGTIPSGSVVTSISGSQIGISQMITVSDGGARDALTFTLTPPATNTIKVIAVDSSTSNGVTTYGISCTSKEIPTKGTFTITATGGLV</sequence>
<proteinExistence type="predicted"/>
<gene>
    <name evidence="1" type="ORF">UFOVP115_29</name>
</gene>
<protein>
    <submittedName>
        <fullName evidence="1">Baseplate protein J-like</fullName>
    </submittedName>
</protein>
<name>A0A6J5L7I6_9CAUD</name>
<accession>A0A6J5L7I6</accession>
<reference evidence="1" key="1">
    <citation type="submission" date="2020-04" db="EMBL/GenBank/DDBJ databases">
        <authorList>
            <person name="Chiriac C."/>
            <person name="Salcher M."/>
            <person name="Ghai R."/>
            <person name="Kavagutti S V."/>
        </authorList>
    </citation>
    <scope>NUCLEOTIDE SEQUENCE</scope>
</reference>
<evidence type="ECO:0000313" key="1">
    <source>
        <dbReference type="EMBL" id="CAB4129492.1"/>
    </source>
</evidence>
<dbReference type="EMBL" id="LR796236">
    <property type="protein sequence ID" value="CAB4129492.1"/>
    <property type="molecule type" value="Genomic_DNA"/>
</dbReference>
<organism evidence="1">
    <name type="scientific">uncultured Caudovirales phage</name>
    <dbReference type="NCBI Taxonomy" id="2100421"/>
    <lineage>
        <taxon>Viruses</taxon>
        <taxon>Duplodnaviria</taxon>
        <taxon>Heunggongvirae</taxon>
        <taxon>Uroviricota</taxon>
        <taxon>Caudoviricetes</taxon>
        <taxon>Peduoviridae</taxon>
        <taxon>Maltschvirus</taxon>
        <taxon>Maltschvirus maltsch</taxon>
    </lineage>
</organism>